<proteinExistence type="predicted"/>
<evidence type="ECO:0000313" key="2">
    <source>
        <dbReference type="Proteomes" id="UP000002748"/>
    </source>
</evidence>
<reference evidence="1 2" key="1">
    <citation type="journal article" date="2012" name="Eukaryot. Cell">
        <title>Draft genome sequence of CBS 2479, the standard type strain of Trichosporon asahii.</title>
        <authorList>
            <person name="Yang R.Y."/>
            <person name="Li H.T."/>
            <person name="Zhu H."/>
            <person name="Zhou G.P."/>
            <person name="Wang M."/>
            <person name="Wang L."/>
        </authorList>
    </citation>
    <scope>NUCLEOTIDE SEQUENCE [LARGE SCALE GENOMIC DNA]</scope>
    <source>
        <strain evidence="2">ATCC 90039 / CBS 2479 / JCM 2466 / KCTC 7840 / NCYC 2677 / UAMH 7654</strain>
    </source>
</reference>
<dbReference type="AlphaFoldDB" id="J5QPR0"/>
<dbReference type="GeneID" id="25985993"/>
<dbReference type="HOGENOM" id="CLU_2374278_0_0_1"/>
<gene>
    <name evidence="1" type="ORF">A1Q1_02479</name>
</gene>
<dbReference type="EMBL" id="ALBS01000203">
    <property type="protein sequence ID" value="EJT48458.1"/>
    <property type="molecule type" value="Genomic_DNA"/>
</dbReference>
<organism evidence="1 2">
    <name type="scientific">Trichosporon asahii var. asahii (strain ATCC 90039 / CBS 2479 / JCM 2466 / KCTC 7840 / NBRC 103889/ NCYC 2677 / UAMH 7654)</name>
    <name type="common">Yeast</name>
    <dbReference type="NCBI Taxonomy" id="1186058"/>
    <lineage>
        <taxon>Eukaryota</taxon>
        <taxon>Fungi</taxon>
        <taxon>Dikarya</taxon>
        <taxon>Basidiomycota</taxon>
        <taxon>Agaricomycotina</taxon>
        <taxon>Tremellomycetes</taxon>
        <taxon>Trichosporonales</taxon>
        <taxon>Trichosporonaceae</taxon>
        <taxon>Trichosporon</taxon>
    </lineage>
</organism>
<comment type="caution">
    <text evidence="1">The sequence shown here is derived from an EMBL/GenBank/DDBJ whole genome shotgun (WGS) entry which is preliminary data.</text>
</comment>
<accession>J5QPR0</accession>
<sequence length="95" mass="10259">MSRSEPGVSFKGSFDSARGDAAHAPVLQGLSKDLELGLLRRVTVVIKAMDGLPLERFIIDFGFMQMDALDGGNRDAKWVELAQRASPCDLEGHAA</sequence>
<dbReference type="OrthoDB" id="21254at2759"/>
<dbReference type="Proteomes" id="UP000002748">
    <property type="component" value="Unassembled WGS sequence"/>
</dbReference>
<dbReference type="RefSeq" id="XP_014179216.1">
    <property type="nucleotide sequence ID" value="XM_014323741.1"/>
</dbReference>
<dbReference type="VEuPathDB" id="FungiDB:A1Q1_02479"/>
<protein>
    <submittedName>
        <fullName evidence="1">Uncharacterized protein</fullName>
    </submittedName>
</protein>
<name>J5QPR0_TRIAS</name>
<dbReference type="KEGG" id="tasa:A1Q1_02479"/>
<evidence type="ECO:0000313" key="1">
    <source>
        <dbReference type="EMBL" id="EJT48458.1"/>
    </source>
</evidence>